<sequence length="421" mass="45350">MAQVGNADGASDLTLLKDEVGGLMGEYGISTVTFFKGDMQAAKTTLEAQLLLVVAQNPWVCGILAKGKDGTTCLRFPTTPTEADVKKMVKVVTKGEATKDQTVDMTMKYTDMCTKMHTPACGSVVADGGTILSKGSNATLFTLTEAADGEFSMVFSMTHAIADGRTYYEILKMLTPGAAVVAMQSTRVQEFSEKMRDVCGRKELVWADSPGVQIMYTLAMMCGSAVKVYAFKLDEERLAQAKAKGAAEDGVDYVSTNDILTSAFFNETNSRIGMMGIDMRGKIDGVSSTSAGNYVSVLSMDPDTFGTPGAVRKMLSKTPYEPTKQPLPSLCRWCMGKDSASFAMATNWSSFAGDLVQIEGCELLCHLPVHNPAYCAYDMLVPFMYQPGKMGVVCWTTSSDEERLKAALPVGDRISDAMFPA</sequence>
<proteinExistence type="predicted"/>
<dbReference type="InterPro" id="IPR023213">
    <property type="entry name" value="CAT-like_dom_sf"/>
</dbReference>
<evidence type="ECO:0000313" key="2">
    <source>
        <dbReference type="Proteomes" id="UP001165060"/>
    </source>
</evidence>
<organism evidence="1 2">
    <name type="scientific">Tetraparma gracilis</name>
    <dbReference type="NCBI Taxonomy" id="2962635"/>
    <lineage>
        <taxon>Eukaryota</taxon>
        <taxon>Sar</taxon>
        <taxon>Stramenopiles</taxon>
        <taxon>Ochrophyta</taxon>
        <taxon>Bolidophyceae</taxon>
        <taxon>Parmales</taxon>
        <taxon>Triparmaceae</taxon>
        <taxon>Tetraparma</taxon>
    </lineage>
</organism>
<dbReference type="Proteomes" id="UP001165060">
    <property type="component" value="Unassembled WGS sequence"/>
</dbReference>
<dbReference type="Gene3D" id="3.30.559.10">
    <property type="entry name" value="Chloramphenicol acetyltransferase-like domain"/>
    <property type="match status" value="1"/>
</dbReference>
<protein>
    <submittedName>
        <fullName evidence="1">Uncharacterized protein</fullName>
    </submittedName>
</protein>
<accession>A0ABQ6M649</accession>
<evidence type="ECO:0000313" key="1">
    <source>
        <dbReference type="EMBL" id="GMI20327.1"/>
    </source>
</evidence>
<gene>
    <name evidence="1" type="ORF">TeGR_g14008</name>
</gene>
<comment type="caution">
    <text evidence="1">The sequence shown here is derived from an EMBL/GenBank/DDBJ whole genome shotgun (WGS) entry which is preliminary data.</text>
</comment>
<reference evidence="1 2" key="1">
    <citation type="journal article" date="2023" name="Commun. Biol.">
        <title>Genome analysis of Parmales, the sister group of diatoms, reveals the evolutionary specialization of diatoms from phago-mixotrophs to photoautotrophs.</title>
        <authorList>
            <person name="Ban H."/>
            <person name="Sato S."/>
            <person name="Yoshikawa S."/>
            <person name="Yamada K."/>
            <person name="Nakamura Y."/>
            <person name="Ichinomiya M."/>
            <person name="Sato N."/>
            <person name="Blanc-Mathieu R."/>
            <person name="Endo H."/>
            <person name="Kuwata A."/>
            <person name="Ogata H."/>
        </authorList>
    </citation>
    <scope>NUCLEOTIDE SEQUENCE [LARGE SCALE GENOMIC DNA]</scope>
</reference>
<name>A0ABQ6M649_9STRA</name>
<keyword evidence="2" id="KW-1185">Reference proteome</keyword>
<dbReference type="EMBL" id="BRYB01002483">
    <property type="protein sequence ID" value="GMI20327.1"/>
    <property type="molecule type" value="Genomic_DNA"/>
</dbReference>